<dbReference type="AlphaFoldDB" id="A0AAV4M2G3"/>
<keyword evidence="2" id="KW-1185">Reference proteome</keyword>
<evidence type="ECO:0000313" key="2">
    <source>
        <dbReference type="Proteomes" id="UP001054945"/>
    </source>
</evidence>
<comment type="caution">
    <text evidence="1">The sequence shown here is derived from an EMBL/GenBank/DDBJ whole genome shotgun (WGS) entry which is preliminary data.</text>
</comment>
<reference evidence="1 2" key="1">
    <citation type="submission" date="2021-06" db="EMBL/GenBank/DDBJ databases">
        <title>Caerostris extrusa draft genome.</title>
        <authorList>
            <person name="Kono N."/>
            <person name="Arakawa K."/>
        </authorList>
    </citation>
    <scope>NUCLEOTIDE SEQUENCE [LARGE SCALE GENOMIC DNA]</scope>
</reference>
<dbReference type="Proteomes" id="UP001054945">
    <property type="component" value="Unassembled WGS sequence"/>
</dbReference>
<protein>
    <submittedName>
        <fullName evidence="1">Uncharacterized protein</fullName>
    </submittedName>
</protein>
<organism evidence="1 2">
    <name type="scientific">Caerostris extrusa</name>
    <name type="common">Bark spider</name>
    <name type="synonym">Caerostris bankana</name>
    <dbReference type="NCBI Taxonomy" id="172846"/>
    <lineage>
        <taxon>Eukaryota</taxon>
        <taxon>Metazoa</taxon>
        <taxon>Ecdysozoa</taxon>
        <taxon>Arthropoda</taxon>
        <taxon>Chelicerata</taxon>
        <taxon>Arachnida</taxon>
        <taxon>Araneae</taxon>
        <taxon>Araneomorphae</taxon>
        <taxon>Entelegynae</taxon>
        <taxon>Araneoidea</taxon>
        <taxon>Araneidae</taxon>
        <taxon>Caerostris</taxon>
    </lineage>
</organism>
<sequence length="108" mass="12355">MLENVCFSTKRRLEEDTYQSRASKRLQKAWELSGAEKEDLCRWRTSAHERFEAQNPWHRLTPGKKGKKEEASNKANLCLKKLLDTTDLLIPTTTFARLGRGVLCGSSS</sequence>
<evidence type="ECO:0000313" key="1">
    <source>
        <dbReference type="EMBL" id="GIX66652.1"/>
    </source>
</evidence>
<name>A0AAV4M2G3_CAEEX</name>
<proteinExistence type="predicted"/>
<accession>A0AAV4M2G3</accession>
<gene>
    <name evidence="1" type="ORF">CEXT_498071</name>
</gene>
<dbReference type="EMBL" id="BPLR01019330">
    <property type="protein sequence ID" value="GIX66652.1"/>
    <property type="molecule type" value="Genomic_DNA"/>
</dbReference>